<dbReference type="OrthoDB" id="648213at2"/>
<dbReference type="Proteomes" id="UP000012589">
    <property type="component" value="Unassembled WGS sequence"/>
</dbReference>
<organism evidence="2 3">
    <name type="scientific">Eubacterium plexicaudatum ASF492</name>
    <dbReference type="NCBI Taxonomy" id="1235802"/>
    <lineage>
        <taxon>Bacteria</taxon>
        <taxon>Bacillati</taxon>
        <taxon>Bacillota</taxon>
        <taxon>Clostridia</taxon>
        <taxon>Eubacteriales</taxon>
        <taxon>Eubacteriaceae</taxon>
        <taxon>Eubacterium</taxon>
    </lineage>
</organism>
<protein>
    <recommendedName>
        <fullName evidence="1">RES domain-containing protein</fullName>
    </recommendedName>
</protein>
<dbReference type="AlphaFoldDB" id="N2B9K8"/>
<proteinExistence type="predicted"/>
<sequence length="407" mass="47851">MERFYLCENCIKPLRIKNKYKSDIVSLNKNVGKCIICGGSSIDISSHYNILQDIVDCIRFYYPVYRYFRKDFPFPYSAYFPHILNPYIFEEDNEILTKPLDSQSSKRLYDLLDDTTNIHDIEIFDIIRSDKYKILFEKLSYVAHMELPLKEADSVLMQMMQNDLRNHNYYEVEEKYTDAIASIISEFPQININRKIFYRARVGHHNESIAVDDLDTMIDFPYIEEEMMAPPPYIASSGRFNRQGCAFLYVANSKTTAIAELKPYVGCVCSIAKIRCRDKRSYLDFRASSLPQIDDKINIVTLNIIRSFASFFHKPAVQDNDYLTSQFLSDIFRKLQFGGIIYDSVQTKGYNVLSYYPSDFYCVKKSEKMVEVKSVVYKINDMQDGRNKYEHWYFNDEKIEEKYGSDT</sequence>
<dbReference type="SMART" id="SM00953">
    <property type="entry name" value="RES"/>
    <property type="match status" value="1"/>
</dbReference>
<keyword evidence="3" id="KW-1185">Reference proteome</keyword>
<dbReference type="Pfam" id="PF08808">
    <property type="entry name" value="RES"/>
    <property type="match status" value="1"/>
</dbReference>
<dbReference type="InterPro" id="IPR014914">
    <property type="entry name" value="RES_dom"/>
</dbReference>
<evidence type="ECO:0000313" key="3">
    <source>
        <dbReference type="Proteomes" id="UP000012589"/>
    </source>
</evidence>
<dbReference type="STRING" id="1235802.C823_00569"/>
<name>N2B9K8_9FIRM</name>
<evidence type="ECO:0000259" key="1">
    <source>
        <dbReference type="SMART" id="SM00953"/>
    </source>
</evidence>
<evidence type="ECO:0000313" key="2">
    <source>
        <dbReference type="EMBL" id="EMZ37081.1"/>
    </source>
</evidence>
<feature type="domain" description="RES" evidence="1">
    <location>
        <begin position="230"/>
        <end position="366"/>
    </location>
</feature>
<dbReference type="HOGENOM" id="CLU_055251_0_0_9"/>
<comment type="caution">
    <text evidence="2">The sequence shown here is derived from an EMBL/GenBank/DDBJ whole genome shotgun (WGS) entry which is preliminary data.</text>
</comment>
<dbReference type="PATRIC" id="fig|1235802.3.peg.596"/>
<reference evidence="2 3" key="1">
    <citation type="journal article" date="2014" name="Genome Announc.">
        <title>Draft genome sequences of the altered schaedler flora, a defined bacterial community from gnotobiotic mice.</title>
        <authorList>
            <person name="Wannemuehler M.J."/>
            <person name="Overstreet A.M."/>
            <person name="Ward D.V."/>
            <person name="Phillips G.J."/>
        </authorList>
    </citation>
    <scope>NUCLEOTIDE SEQUENCE [LARGE SCALE GENOMIC DNA]</scope>
    <source>
        <strain evidence="2 3">ASF492</strain>
    </source>
</reference>
<gene>
    <name evidence="2" type="ORF">C823_00569</name>
</gene>
<accession>N2B9K8</accession>
<dbReference type="EMBL" id="AQFT01000015">
    <property type="protein sequence ID" value="EMZ37081.1"/>
    <property type="molecule type" value="Genomic_DNA"/>
</dbReference>